<evidence type="ECO:0000256" key="14">
    <source>
        <dbReference type="ARBA" id="ARBA00022989"/>
    </source>
</evidence>
<comment type="catalytic activity">
    <reaction evidence="19">
        <text>L-seryl-[protein] + ATP = O-phospho-L-seryl-[protein] + ADP + H(+)</text>
        <dbReference type="Rhea" id="RHEA:17989"/>
        <dbReference type="Rhea" id="RHEA-COMP:9863"/>
        <dbReference type="Rhea" id="RHEA-COMP:11604"/>
        <dbReference type="ChEBI" id="CHEBI:15378"/>
        <dbReference type="ChEBI" id="CHEBI:29999"/>
        <dbReference type="ChEBI" id="CHEBI:30616"/>
        <dbReference type="ChEBI" id="CHEBI:83421"/>
        <dbReference type="ChEBI" id="CHEBI:456216"/>
        <dbReference type="EC" id="2.7.11.1"/>
    </reaction>
</comment>
<dbReference type="PROSITE" id="PS00109">
    <property type="entry name" value="PROTEIN_KINASE_TYR"/>
    <property type="match status" value="1"/>
</dbReference>
<dbReference type="Gene3D" id="3.30.200.20">
    <property type="entry name" value="Phosphorylase Kinase, domain 1"/>
    <property type="match status" value="3"/>
</dbReference>
<dbReference type="GO" id="GO:0004714">
    <property type="term" value="F:transmembrane receptor protein tyrosine kinase activity"/>
    <property type="evidence" value="ECO:0007669"/>
    <property type="project" value="InterPro"/>
</dbReference>
<keyword evidence="13 20" id="KW-0067">ATP-binding</keyword>
<keyword evidence="10" id="KW-0677">Repeat</keyword>
<dbReference type="Gene3D" id="1.10.510.10">
    <property type="entry name" value="Transferase(Phosphotransferase) domain 1"/>
    <property type="match status" value="3"/>
</dbReference>
<dbReference type="FunFam" id="1.10.510.10:FF:000358">
    <property type="entry name" value="Putative leucine-rich repeat receptor-like serine/threonine-protein kinase"/>
    <property type="match status" value="1"/>
</dbReference>
<dbReference type="PROSITE" id="PS50011">
    <property type="entry name" value="PROTEIN_KINASE_DOM"/>
    <property type="match status" value="3"/>
</dbReference>
<evidence type="ECO:0000256" key="12">
    <source>
        <dbReference type="ARBA" id="ARBA00022777"/>
    </source>
</evidence>
<dbReference type="Proteomes" id="UP000215914">
    <property type="component" value="Unassembled WGS sequence"/>
</dbReference>
<reference evidence="22" key="2">
    <citation type="submission" date="2020-06" db="EMBL/GenBank/DDBJ databases">
        <title>Helianthus annuus Genome sequencing and assembly Release 2.</title>
        <authorList>
            <person name="Gouzy J."/>
            <person name="Langlade N."/>
            <person name="Munos S."/>
        </authorList>
    </citation>
    <scope>NUCLEOTIDE SEQUENCE</scope>
    <source>
        <tissue evidence="22">Leaves</tissue>
    </source>
</reference>
<dbReference type="Pfam" id="PF00069">
    <property type="entry name" value="Pkinase"/>
    <property type="match status" value="1"/>
</dbReference>
<organism evidence="22 23">
    <name type="scientific">Helianthus annuus</name>
    <name type="common">Common sunflower</name>
    <dbReference type="NCBI Taxonomy" id="4232"/>
    <lineage>
        <taxon>Eukaryota</taxon>
        <taxon>Viridiplantae</taxon>
        <taxon>Streptophyta</taxon>
        <taxon>Embryophyta</taxon>
        <taxon>Tracheophyta</taxon>
        <taxon>Spermatophyta</taxon>
        <taxon>Magnoliopsida</taxon>
        <taxon>eudicotyledons</taxon>
        <taxon>Gunneridae</taxon>
        <taxon>Pentapetalae</taxon>
        <taxon>asterids</taxon>
        <taxon>campanulids</taxon>
        <taxon>Asterales</taxon>
        <taxon>Asteraceae</taxon>
        <taxon>Asteroideae</taxon>
        <taxon>Heliantheae alliance</taxon>
        <taxon>Heliantheae</taxon>
        <taxon>Helianthus</taxon>
    </lineage>
</organism>
<evidence type="ECO:0000256" key="8">
    <source>
        <dbReference type="ARBA" id="ARBA00022692"/>
    </source>
</evidence>
<evidence type="ECO:0000256" key="1">
    <source>
        <dbReference type="ARBA" id="ARBA00004162"/>
    </source>
</evidence>
<keyword evidence="9" id="KW-0732">Signal</keyword>
<keyword evidence="6" id="KW-0433">Leucine-rich repeat</keyword>
<comment type="caution">
    <text evidence="22">The sequence shown here is derived from an EMBL/GenBank/DDBJ whole genome shotgun (WGS) entry which is preliminary data.</text>
</comment>
<dbReference type="Pfam" id="PF07714">
    <property type="entry name" value="PK_Tyr_Ser-Thr"/>
    <property type="match status" value="2"/>
</dbReference>
<evidence type="ECO:0000256" key="10">
    <source>
        <dbReference type="ARBA" id="ARBA00022737"/>
    </source>
</evidence>
<dbReference type="InterPro" id="IPR000719">
    <property type="entry name" value="Prot_kinase_dom"/>
</dbReference>
<evidence type="ECO:0000256" key="11">
    <source>
        <dbReference type="ARBA" id="ARBA00022741"/>
    </source>
</evidence>
<dbReference type="PANTHER" id="PTHR27003:SF471">
    <property type="entry name" value="VASCULAR ENDOTHELIAL GROWTH FACTOR RECEPTOR 2 (VEGFR2)-RELATED"/>
    <property type="match status" value="1"/>
</dbReference>
<evidence type="ECO:0000256" key="7">
    <source>
        <dbReference type="ARBA" id="ARBA00022679"/>
    </source>
</evidence>
<dbReference type="PROSITE" id="PS00108">
    <property type="entry name" value="PROTEIN_KINASE_ST"/>
    <property type="match status" value="1"/>
</dbReference>
<keyword evidence="14" id="KW-1133">Transmembrane helix</keyword>
<gene>
    <name evidence="22" type="ORF">HanXRQr2_Chr11g0512151</name>
</gene>
<feature type="domain" description="Protein kinase" evidence="21">
    <location>
        <begin position="333"/>
        <end position="639"/>
    </location>
</feature>
<dbReference type="GO" id="GO:0004672">
    <property type="term" value="F:protein kinase activity"/>
    <property type="evidence" value="ECO:0000318"/>
    <property type="project" value="GO_Central"/>
</dbReference>
<name>A0A9K3HT09_HELAN</name>
<dbReference type="EMBL" id="MNCJ02000326">
    <property type="protein sequence ID" value="KAF5783809.1"/>
    <property type="molecule type" value="Genomic_DNA"/>
</dbReference>
<evidence type="ECO:0000313" key="22">
    <source>
        <dbReference type="EMBL" id="KAF5783809.1"/>
    </source>
</evidence>
<dbReference type="EC" id="2.7.11.1" evidence="2"/>
<evidence type="ECO:0000256" key="19">
    <source>
        <dbReference type="ARBA" id="ARBA00048679"/>
    </source>
</evidence>
<dbReference type="SUPFAM" id="SSF56112">
    <property type="entry name" value="Protein kinase-like (PK-like)"/>
    <property type="match status" value="3"/>
</dbReference>
<protein>
    <recommendedName>
        <fullName evidence="2">non-specific serine/threonine protein kinase</fullName>
        <ecNumber evidence="2">2.7.11.1</ecNumber>
    </recommendedName>
</protein>
<sequence length="942" mass="107437">MSSFNQQFDHRKIPLKDIQTATSNFADKNIVRRDGFGNEYKGQLLLSSGNLIDIIARRLDTSISGHGSEEFQTEIKMLHSLKHQNLVSIVGFCDENDEKIIVNKFEARLSLARYLSDPVTLTWTQRLKICLGIARALSYIHYDEGRDFSVIHRDIKSYKILLDVKWEGKISGFELSTMQPAARRDDLLSDLPCGSTGYVDPTYVKSERVTHKSDVYSFGVVLFEVLSGKKAYIPDNKGVFLVKLARSHYENGTLSDIIDSGLQNQMDSQALKVFSETAYSCLKEQHSQRPNIDQVIFALEQALNLQLAYNIPARNLENLKIPFHAIQLATENFSRKYYMGQDRYSFVYKAELDHFDSFAMKGNKTLELPRRRSTVTIKHILSREDTEGQQSFLSKIEPLTRNIHPNIVSLLGFCDEHDHMILVYEYVSNGNLGDYLSRKEKGANLTWVQRIKLCIDIARGLEYLHSTTDDKKKLIHRDIRSDNILLGENFKAKIANFGLTRFYPRGDEESTIYETKVTGTSGYMDPEYMWTGKLTAETDLYSFGVVLFEILTGRLAYDSVYTKENEGGLAPIVRQHFKRGTLKELVDPELKKERDGKNFTPREGLNEDSLNTFYVIGYRCLAEQQAQRPSIKDVIHELYRALYFQEFPDSLHIPFEDIRRATGDFSLTNLVGKGGFGRAYKGDMSLNEELSHIVAKRNDAGLGQGEDEFFTEIEILFEHKHENVISLLGYCKNENERILVYEYASNGSLDRHLKHASLTWTKRLNICIEVAMGLDFLHRGGSTQAPVIHRDLKSTNILLNGNWMAKIGDFGLSIITPGNDEFDSMFDTACGTYGYVDPLYLKRGLLSRESDIYSLGVVLLEIMCGRLQDPHKNLVDLVKQYHKEGKVVELVFEGIRDKILPKSLIAFVNIACECLHDEREKRPSASKVVLQLKEALKFQLDG</sequence>
<keyword evidence="8" id="KW-0812">Transmembrane</keyword>
<dbReference type="InterPro" id="IPR008271">
    <property type="entry name" value="Ser/Thr_kinase_AS"/>
</dbReference>
<evidence type="ECO:0000256" key="6">
    <source>
        <dbReference type="ARBA" id="ARBA00022614"/>
    </source>
</evidence>
<evidence type="ECO:0000256" key="13">
    <source>
        <dbReference type="ARBA" id="ARBA00022840"/>
    </source>
</evidence>
<keyword evidence="5" id="KW-0597">Phosphoprotein</keyword>
<feature type="domain" description="Protein kinase" evidence="21">
    <location>
        <begin position="665"/>
        <end position="936"/>
    </location>
</feature>
<dbReference type="GO" id="GO:0005524">
    <property type="term" value="F:ATP binding"/>
    <property type="evidence" value="ECO:0007669"/>
    <property type="project" value="UniProtKB-UniRule"/>
</dbReference>
<dbReference type="SMART" id="SM00219">
    <property type="entry name" value="TyrKc"/>
    <property type="match status" value="2"/>
</dbReference>
<dbReference type="InterPro" id="IPR008266">
    <property type="entry name" value="Tyr_kinase_AS"/>
</dbReference>
<keyword evidence="3" id="KW-1003">Cell membrane</keyword>
<keyword evidence="7 22" id="KW-0808">Transferase</keyword>
<keyword evidence="12" id="KW-0418">Kinase</keyword>
<keyword evidence="16" id="KW-0675">Receptor</keyword>
<evidence type="ECO:0000256" key="15">
    <source>
        <dbReference type="ARBA" id="ARBA00023136"/>
    </source>
</evidence>
<keyword evidence="11 20" id="KW-0547">Nucleotide-binding</keyword>
<keyword evidence="4" id="KW-0723">Serine/threonine-protein kinase</keyword>
<dbReference type="InterPro" id="IPR011009">
    <property type="entry name" value="Kinase-like_dom_sf"/>
</dbReference>
<comment type="subcellular location">
    <subcellularLocation>
        <location evidence="1">Cell membrane</location>
        <topology evidence="1">Single-pass membrane protein</topology>
    </subcellularLocation>
</comment>
<evidence type="ECO:0000256" key="18">
    <source>
        <dbReference type="ARBA" id="ARBA00047899"/>
    </source>
</evidence>
<keyword evidence="23" id="KW-1185">Reference proteome</keyword>
<feature type="domain" description="Protein kinase" evidence="21">
    <location>
        <begin position="25"/>
        <end position="303"/>
    </location>
</feature>
<dbReference type="Gramene" id="mRNA:HanXRQr2_Chr11g0512151">
    <property type="protein sequence ID" value="mRNA:HanXRQr2_Chr11g0512151"/>
    <property type="gene ID" value="HanXRQr2_Chr11g0512151"/>
</dbReference>
<dbReference type="InterPro" id="IPR045272">
    <property type="entry name" value="ANXUR1/2-like"/>
</dbReference>
<accession>A0A9K3HT09</accession>
<dbReference type="OrthoDB" id="1511307at2759"/>
<dbReference type="InterPro" id="IPR001245">
    <property type="entry name" value="Ser-Thr/Tyr_kinase_cat_dom"/>
</dbReference>
<evidence type="ECO:0000256" key="5">
    <source>
        <dbReference type="ARBA" id="ARBA00022553"/>
    </source>
</evidence>
<keyword evidence="17" id="KW-0325">Glycoprotein</keyword>
<dbReference type="GO" id="GO:0004674">
    <property type="term" value="F:protein serine/threonine kinase activity"/>
    <property type="evidence" value="ECO:0007669"/>
    <property type="project" value="UniProtKB-KW"/>
</dbReference>
<evidence type="ECO:0000256" key="20">
    <source>
        <dbReference type="PROSITE-ProRule" id="PRU10141"/>
    </source>
</evidence>
<evidence type="ECO:0000256" key="16">
    <source>
        <dbReference type="ARBA" id="ARBA00023170"/>
    </source>
</evidence>
<evidence type="ECO:0000256" key="9">
    <source>
        <dbReference type="ARBA" id="ARBA00022729"/>
    </source>
</evidence>
<dbReference type="PROSITE" id="PS00107">
    <property type="entry name" value="PROTEIN_KINASE_ATP"/>
    <property type="match status" value="1"/>
</dbReference>
<evidence type="ECO:0000259" key="21">
    <source>
        <dbReference type="PROSITE" id="PS50011"/>
    </source>
</evidence>
<dbReference type="AlphaFoldDB" id="A0A9K3HT09"/>
<dbReference type="InterPro" id="IPR020635">
    <property type="entry name" value="Tyr_kinase_cat_dom"/>
</dbReference>
<reference evidence="22" key="1">
    <citation type="journal article" date="2017" name="Nature">
        <title>The sunflower genome provides insights into oil metabolism, flowering and Asterid evolution.</title>
        <authorList>
            <person name="Badouin H."/>
            <person name="Gouzy J."/>
            <person name="Grassa C.J."/>
            <person name="Murat F."/>
            <person name="Staton S.E."/>
            <person name="Cottret L."/>
            <person name="Lelandais-Briere C."/>
            <person name="Owens G.L."/>
            <person name="Carrere S."/>
            <person name="Mayjonade B."/>
            <person name="Legrand L."/>
            <person name="Gill N."/>
            <person name="Kane N.C."/>
            <person name="Bowers J.E."/>
            <person name="Hubner S."/>
            <person name="Bellec A."/>
            <person name="Berard A."/>
            <person name="Berges H."/>
            <person name="Blanchet N."/>
            <person name="Boniface M.C."/>
            <person name="Brunel D."/>
            <person name="Catrice O."/>
            <person name="Chaidir N."/>
            <person name="Claudel C."/>
            <person name="Donnadieu C."/>
            <person name="Faraut T."/>
            <person name="Fievet G."/>
            <person name="Helmstetter N."/>
            <person name="King M."/>
            <person name="Knapp S.J."/>
            <person name="Lai Z."/>
            <person name="Le Paslier M.C."/>
            <person name="Lippi Y."/>
            <person name="Lorenzon L."/>
            <person name="Mandel J.R."/>
            <person name="Marage G."/>
            <person name="Marchand G."/>
            <person name="Marquand E."/>
            <person name="Bret-Mestries E."/>
            <person name="Morien E."/>
            <person name="Nambeesan S."/>
            <person name="Nguyen T."/>
            <person name="Pegot-Espagnet P."/>
            <person name="Pouilly N."/>
            <person name="Raftis F."/>
            <person name="Sallet E."/>
            <person name="Schiex T."/>
            <person name="Thomas J."/>
            <person name="Vandecasteele C."/>
            <person name="Vares D."/>
            <person name="Vear F."/>
            <person name="Vautrin S."/>
            <person name="Crespi M."/>
            <person name="Mangin B."/>
            <person name="Burke J.M."/>
            <person name="Salse J."/>
            <person name="Munos S."/>
            <person name="Vincourt P."/>
            <person name="Rieseberg L.H."/>
            <person name="Langlade N.B."/>
        </authorList>
    </citation>
    <scope>NUCLEOTIDE SEQUENCE</scope>
    <source>
        <tissue evidence="22">Leaves</tissue>
    </source>
</reference>
<dbReference type="PANTHER" id="PTHR27003">
    <property type="entry name" value="OS07G0166700 PROTEIN"/>
    <property type="match status" value="1"/>
</dbReference>
<feature type="binding site" evidence="20">
    <location>
        <position position="696"/>
    </location>
    <ligand>
        <name>ATP</name>
        <dbReference type="ChEBI" id="CHEBI:30616"/>
    </ligand>
</feature>
<evidence type="ECO:0000256" key="3">
    <source>
        <dbReference type="ARBA" id="ARBA00022475"/>
    </source>
</evidence>
<evidence type="ECO:0000256" key="17">
    <source>
        <dbReference type="ARBA" id="ARBA00023180"/>
    </source>
</evidence>
<evidence type="ECO:0000256" key="4">
    <source>
        <dbReference type="ARBA" id="ARBA00022527"/>
    </source>
</evidence>
<dbReference type="GO" id="GO:0005886">
    <property type="term" value="C:plasma membrane"/>
    <property type="evidence" value="ECO:0000318"/>
    <property type="project" value="GO_Central"/>
</dbReference>
<comment type="catalytic activity">
    <reaction evidence="18">
        <text>L-threonyl-[protein] + ATP = O-phospho-L-threonyl-[protein] + ADP + H(+)</text>
        <dbReference type="Rhea" id="RHEA:46608"/>
        <dbReference type="Rhea" id="RHEA-COMP:11060"/>
        <dbReference type="Rhea" id="RHEA-COMP:11605"/>
        <dbReference type="ChEBI" id="CHEBI:15378"/>
        <dbReference type="ChEBI" id="CHEBI:30013"/>
        <dbReference type="ChEBI" id="CHEBI:30616"/>
        <dbReference type="ChEBI" id="CHEBI:61977"/>
        <dbReference type="ChEBI" id="CHEBI:456216"/>
        <dbReference type="EC" id="2.7.11.1"/>
    </reaction>
</comment>
<evidence type="ECO:0000313" key="23">
    <source>
        <dbReference type="Proteomes" id="UP000215914"/>
    </source>
</evidence>
<dbReference type="InterPro" id="IPR017441">
    <property type="entry name" value="Protein_kinase_ATP_BS"/>
</dbReference>
<keyword evidence="15" id="KW-0472">Membrane</keyword>
<proteinExistence type="predicted"/>
<evidence type="ECO:0000256" key="2">
    <source>
        <dbReference type="ARBA" id="ARBA00012513"/>
    </source>
</evidence>
<dbReference type="SMART" id="SM00220">
    <property type="entry name" value="S_TKc"/>
    <property type="match status" value="2"/>
</dbReference>